<evidence type="ECO:0000256" key="1">
    <source>
        <dbReference type="ARBA" id="ARBA00011063"/>
    </source>
</evidence>
<feature type="domain" description="Phosphotyrosine protein phosphatase I" evidence="4">
    <location>
        <begin position="1"/>
        <end position="198"/>
    </location>
</feature>
<dbReference type="Pfam" id="PF01451">
    <property type="entry name" value="LMWPc"/>
    <property type="match status" value="1"/>
</dbReference>
<organism evidence="5 6">
    <name type="scientific">Virgibacillus byunsanensis</name>
    <dbReference type="NCBI Taxonomy" id="570945"/>
    <lineage>
        <taxon>Bacteria</taxon>
        <taxon>Bacillati</taxon>
        <taxon>Bacillota</taxon>
        <taxon>Bacilli</taxon>
        <taxon>Bacillales</taxon>
        <taxon>Bacillaceae</taxon>
        <taxon>Virgibacillus</taxon>
    </lineage>
</organism>
<dbReference type="EMBL" id="JBHTKJ010000001">
    <property type="protein sequence ID" value="MFD1036864.1"/>
    <property type="molecule type" value="Genomic_DNA"/>
</dbReference>
<comment type="similarity">
    <text evidence="1">Belongs to the low molecular weight phosphotyrosine protein phosphatase family.</text>
</comment>
<dbReference type="PANTHER" id="PTHR11717:SF31">
    <property type="entry name" value="LOW MOLECULAR WEIGHT PROTEIN-TYROSINE-PHOSPHATASE ETP-RELATED"/>
    <property type="match status" value="1"/>
</dbReference>
<evidence type="ECO:0000259" key="4">
    <source>
        <dbReference type="SMART" id="SM00226"/>
    </source>
</evidence>
<proteinExistence type="inferred from homology"/>
<accession>A0ABW3LI43</accession>
<dbReference type="InterPro" id="IPR050438">
    <property type="entry name" value="LMW_PTPase"/>
</dbReference>
<evidence type="ECO:0000313" key="5">
    <source>
        <dbReference type="EMBL" id="MFD1036864.1"/>
    </source>
</evidence>
<name>A0ABW3LI43_9BACI</name>
<dbReference type="SUPFAM" id="SSF52788">
    <property type="entry name" value="Phosphotyrosine protein phosphatases I"/>
    <property type="match status" value="1"/>
</dbReference>
<dbReference type="PRINTS" id="PR00719">
    <property type="entry name" value="LMWPTPASE"/>
</dbReference>
<evidence type="ECO:0000313" key="6">
    <source>
        <dbReference type="Proteomes" id="UP001597040"/>
    </source>
</evidence>
<reference evidence="6" key="1">
    <citation type="journal article" date="2019" name="Int. J. Syst. Evol. Microbiol.">
        <title>The Global Catalogue of Microorganisms (GCM) 10K type strain sequencing project: providing services to taxonomists for standard genome sequencing and annotation.</title>
        <authorList>
            <consortium name="The Broad Institute Genomics Platform"/>
            <consortium name="The Broad Institute Genome Sequencing Center for Infectious Disease"/>
            <person name="Wu L."/>
            <person name="Ma J."/>
        </authorList>
    </citation>
    <scope>NUCLEOTIDE SEQUENCE [LARGE SCALE GENOMIC DNA]</scope>
    <source>
        <strain evidence="6">CCUG 56754</strain>
    </source>
</reference>
<sequence length="201" mass="23336">MKILFVCTGNTCRSPMAEALVKHKMPTAKVQSAGIFAGTNQRANHHSIEALKQQGINMNHSSQPVTDRLLNWADLVLTMTTQHKQSLILNHPKFQDKFYTLKEYVSDADKEVWEKLKKAYADFEEKRSQFIHKNQHTLNNEHLEEELTKFLRNDIQHIKQLEASLINYDISDPFGGEFDTYQQTLKEIDEYIDSLLKKISD</sequence>
<comment type="caution">
    <text evidence="5">The sequence shown here is derived from an EMBL/GenBank/DDBJ whole genome shotgun (WGS) entry which is preliminary data.</text>
</comment>
<dbReference type="Gene3D" id="3.40.50.2300">
    <property type="match status" value="1"/>
</dbReference>
<dbReference type="InterPro" id="IPR017867">
    <property type="entry name" value="Tyr_phospatase_low_mol_wt"/>
</dbReference>
<dbReference type="SMART" id="SM00226">
    <property type="entry name" value="LMWPc"/>
    <property type="match status" value="1"/>
</dbReference>
<dbReference type="CDD" id="cd16344">
    <property type="entry name" value="LMWPAP"/>
    <property type="match status" value="1"/>
</dbReference>
<protein>
    <submittedName>
        <fullName evidence="5">Low molecular weight protein arginine phosphatase</fullName>
    </submittedName>
</protein>
<dbReference type="InterPro" id="IPR023485">
    <property type="entry name" value="Ptyr_pPase"/>
</dbReference>
<dbReference type="InterPro" id="IPR036196">
    <property type="entry name" value="Ptyr_pPase_sf"/>
</dbReference>
<keyword evidence="2" id="KW-0378">Hydrolase</keyword>
<dbReference type="RefSeq" id="WP_390358438.1">
    <property type="nucleotide sequence ID" value="NZ_JBHTKJ010000001.1"/>
</dbReference>
<dbReference type="PANTHER" id="PTHR11717">
    <property type="entry name" value="LOW MOLECULAR WEIGHT PROTEIN TYROSINE PHOSPHATASE"/>
    <property type="match status" value="1"/>
</dbReference>
<gene>
    <name evidence="5" type="ORF">ACFQ3N_00280</name>
</gene>
<evidence type="ECO:0000256" key="3">
    <source>
        <dbReference type="ARBA" id="ARBA00022912"/>
    </source>
</evidence>
<keyword evidence="6" id="KW-1185">Reference proteome</keyword>
<keyword evidence="3" id="KW-0904">Protein phosphatase</keyword>
<evidence type="ECO:0000256" key="2">
    <source>
        <dbReference type="ARBA" id="ARBA00022801"/>
    </source>
</evidence>
<dbReference type="Proteomes" id="UP001597040">
    <property type="component" value="Unassembled WGS sequence"/>
</dbReference>